<dbReference type="PROSITE" id="PS50994">
    <property type="entry name" value="INTEGRASE"/>
    <property type="match status" value="1"/>
</dbReference>
<feature type="domain" description="Integrase catalytic" evidence="1">
    <location>
        <begin position="1"/>
        <end position="92"/>
    </location>
</feature>
<sequence>MRADDLKAETVKDESVSIRLSGTKLRMSTAYHPQSEGQTEVLNKLLQQYLRCFIQENPKQWGRFLHLAEWHYNTATHSSSGITPFQVVYGRSPPSLPLYISGTSHIQAVDDELTSREDMLCLLRNKLLKAQNTMKLQADRKRGHRIQKLSKRFFGPFKIIRQIGDVAFELELPASSKIHPVFHVSKLKLSYTTPSNIPAF</sequence>
<dbReference type="Pfam" id="PF24626">
    <property type="entry name" value="SH3_Tf2-1"/>
    <property type="match status" value="1"/>
</dbReference>
<keyword evidence="3" id="KW-1185">Reference proteome</keyword>
<dbReference type="GO" id="GO:0003676">
    <property type="term" value="F:nucleic acid binding"/>
    <property type="evidence" value="ECO:0007669"/>
    <property type="project" value="InterPro"/>
</dbReference>
<dbReference type="PANTHER" id="PTHR45835:SF99">
    <property type="entry name" value="CHROMO DOMAIN-CONTAINING PROTEIN-RELATED"/>
    <property type="match status" value="1"/>
</dbReference>
<gene>
    <name evidence="2" type="ORF">A2U01_0003756</name>
</gene>
<dbReference type="InterPro" id="IPR036397">
    <property type="entry name" value="RNaseH_sf"/>
</dbReference>
<comment type="caution">
    <text evidence="2">The sequence shown here is derived from an EMBL/GenBank/DDBJ whole genome shotgun (WGS) entry which is preliminary data.</text>
</comment>
<dbReference type="AlphaFoldDB" id="A0A392M721"/>
<organism evidence="2 3">
    <name type="scientific">Trifolium medium</name>
    <dbReference type="NCBI Taxonomy" id="97028"/>
    <lineage>
        <taxon>Eukaryota</taxon>
        <taxon>Viridiplantae</taxon>
        <taxon>Streptophyta</taxon>
        <taxon>Embryophyta</taxon>
        <taxon>Tracheophyta</taxon>
        <taxon>Spermatophyta</taxon>
        <taxon>Magnoliopsida</taxon>
        <taxon>eudicotyledons</taxon>
        <taxon>Gunneridae</taxon>
        <taxon>Pentapetalae</taxon>
        <taxon>rosids</taxon>
        <taxon>fabids</taxon>
        <taxon>Fabales</taxon>
        <taxon>Fabaceae</taxon>
        <taxon>Papilionoideae</taxon>
        <taxon>50 kb inversion clade</taxon>
        <taxon>NPAAA clade</taxon>
        <taxon>Hologalegina</taxon>
        <taxon>IRL clade</taxon>
        <taxon>Trifolieae</taxon>
        <taxon>Trifolium</taxon>
    </lineage>
</organism>
<proteinExistence type="predicted"/>
<dbReference type="PANTHER" id="PTHR45835">
    <property type="entry name" value="YALI0A06105P"/>
    <property type="match status" value="1"/>
</dbReference>
<evidence type="ECO:0000313" key="3">
    <source>
        <dbReference type="Proteomes" id="UP000265520"/>
    </source>
</evidence>
<evidence type="ECO:0000313" key="2">
    <source>
        <dbReference type="EMBL" id="MCH82943.1"/>
    </source>
</evidence>
<accession>A0A392M721</accession>
<dbReference type="Proteomes" id="UP000265520">
    <property type="component" value="Unassembled WGS sequence"/>
</dbReference>
<dbReference type="InterPro" id="IPR012337">
    <property type="entry name" value="RNaseH-like_sf"/>
</dbReference>
<name>A0A392M721_9FABA</name>
<dbReference type="SUPFAM" id="SSF53098">
    <property type="entry name" value="Ribonuclease H-like"/>
    <property type="match status" value="1"/>
</dbReference>
<dbReference type="InterPro" id="IPR001584">
    <property type="entry name" value="Integrase_cat-core"/>
</dbReference>
<dbReference type="InterPro" id="IPR056924">
    <property type="entry name" value="SH3_Tf2-1"/>
</dbReference>
<reference evidence="2 3" key="1">
    <citation type="journal article" date="2018" name="Front. Plant Sci.">
        <title>Red Clover (Trifolium pratense) and Zigzag Clover (T. medium) - A Picture of Genomic Similarities and Differences.</title>
        <authorList>
            <person name="Dluhosova J."/>
            <person name="Istvanek J."/>
            <person name="Nedelnik J."/>
            <person name="Repkova J."/>
        </authorList>
    </citation>
    <scope>NUCLEOTIDE SEQUENCE [LARGE SCALE GENOMIC DNA]</scope>
    <source>
        <strain evidence="3">cv. 10/8</strain>
        <tissue evidence="2">Leaf</tissue>
    </source>
</reference>
<dbReference type="GO" id="GO:0015074">
    <property type="term" value="P:DNA integration"/>
    <property type="evidence" value="ECO:0007669"/>
    <property type="project" value="InterPro"/>
</dbReference>
<dbReference type="Gene3D" id="3.30.420.10">
    <property type="entry name" value="Ribonuclease H-like superfamily/Ribonuclease H"/>
    <property type="match status" value="1"/>
</dbReference>
<protein>
    <recommendedName>
        <fullName evidence="1">Integrase catalytic domain-containing protein</fullName>
    </recommendedName>
</protein>
<dbReference type="EMBL" id="LXQA010004421">
    <property type="protein sequence ID" value="MCH82943.1"/>
    <property type="molecule type" value="Genomic_DNA"/>
</dbReference>
<evidence type="ECO:0000259" key="1">
    <source>
        <dbReference type="PROSITE" id="PS50994"/>
    </source>
</evidence>